<dbReference type="SFLD" id="SFLDG01135">
    <property type="entry name" value="C1.5.6:_HAD__Beta-PGM__Phospha"/>
    <property type="match status" value="1"/>
</dbReference>
<evidence type="ECO:0000313" key="1">
    <source>
        <dbReference type="EMBL" id="KKR86786.1"/>
    </source>
</evidence>
<dbReference type="InterPro" id="IPR023214">
    <property type="entry name" value="HAD_sf"/>
</dbReference>
<dbReference type="Gene3D" id="1.10.150.240">
    <property type="entry name" value="Putative phosphatase, domain 2"/>
    <property type="match status" value="1"/>
</dbReference>
<dbReference type="PANTHER" id="PTHR18901">
    <property type="entry name" value="2-DEOXYGLUCOSE-6-PHOSPHATE PHOSPHATASE 2"/>
    <property type="match status" value="1"/>
</dbReference>
<dbReference type="SFLD" id="SFLDS00003">
    <property type="entry name" value="Haloacid_Dehalogenase"/>
    <property type="match status" value="1"/>
</dbReference>
<protein>
    <submittedName>
        <fullName evidence="1">HAD family hydrolase</fullName>
    </submittedName>
</protein>
<organism evidence="1 2">
    <name type="scientific">Candidatus Curtissbacteria bacterium GW2011_GWA1_41_11</name>
    <dbReference type="NCBI Taxonomy" id="1618409"/>
    <lineage>
        <taxon>Bacteria</taxon>
        <taxon>Candidatus Curtissiibacteriota</taxon>
    </lineage>
</organism>
<dbReference type="AlphaFoldDB" id="A0A0G0UH05"/>
<dbReference type="PRINTS" id="PR00413">
    <property type="entry name" value="HADHALOGNASE"/>
</dbReference>
<accession>A0A0G0UH05</accession>
<dbReference type="Gene3D" id="3.40.50.1000">
    <property type="entry name" value="HAD superfamily/HAD-like"/>
    <property type="match status" value="1"/>
</dbReference>
<dbReference type="EMBL" id="LCAG01000010">
    <property type="protein sequence ID" value="KKR86786.1"/>
    <property type="molecule type" value="Genomic_DNA"/>
</dbReference>
<dbReference type="SUPFAM" id="SSF56784">
    <property type="entry name" value="HAD-like"/>
    <property type="match status" value="1"/>
</dbReference>
<comment type="caution">
    <text evidence="1">The sequence shown here is derived from an EMBL/GenBank/DDBJ whole genome shotgun (WGS) entry which is preliminary data.</text>
</comment>
<name>A0A0G0UH05_9BACT</name>
<proteinExistence type="predicted"/>
<dbReference type="InterPro" id="IPR023198">
    <property type="entry name" value="PGP-like_dom2"/>
</dbReference>
<dbReference type="Proteomes" id="UP000034854">
    <property type="component" value="Unassembled WGS sequence"/>
</dbReference>
<evidence type="ECO:0000313" key="2">
    <source>
        <dbReference type="Proteomes" id="UP000034854"/>
    </source>
</evidence>
<dbReference type="SFLD" id="SFLDG01129">
    <property type="entry name" value="C1.5:_HAD__Beta-PGM__Phosphata"/>
    <property type="match status" value="1"/>
</dbReference>
<reference evidence="1 2" key="1">
    <citation type="journal article" date="2015" name="Nature">
        <title>rRNA introns, odd ribosomes, and small enigmatic genomes across a large radiation of phyla.</title>
        <authorList>
            <person name="Brown C.T."/>
            <person name="Hug L.A."/>
            <person name="Thomas B.C."/>
            <person name="Sharon I."/>
            <person name="Castelle C.J."/>
            <person name="Singh A."/>
            <person name="Wilkins M.J."/>
            <person name="Williams K.H."/>
            <person name="Banfield J.F."/>
        </authorList>
    </citation>
    <scope>NUCLEOTIDE SEQUENCE [LARGE SCALE GENOMIC DNA]</scope>
</reference>
<keyword evidence="1" id="KW-0378">Hydrolase</keyword>
<sequence>MDEAVIFDMDGLMLDTKLTWRQAEIELLKDLGKEYDIKIAKRYQGMRVSGVVEVMIREYHLPINQEDGEKLLTDKLVQSYDNPALELLPGCERLVKDLSNSNQFKLAIASSSPKVVIETMTRHFNLSQLFDLLVSGEEVKNGKPAPDVYLKTSDELGIESRNCVVLEDAPNGATAGKKANMKVIAVVNKVFFKPEEFEGIANLIVESLEDLDPTKIASFLE</sequence>
<dbReference type="InterPro" id="IPR006439">
    <property type="entry name" value="HAD-SF_hydro_IA"/>
</dbReference>
<gene>
    <name evidence="1" type="ORF">UU34_C0010G0029</name>
</gene>
<dbReference type="InterPro" id="IPR036412">
    <property type="entry name" value="HAD-like_sf"/>
</dbReference>
<dbReference type="InterPro" id="IPR041492">
    <property type="entry name" value="HAD_2"/>
</dbReference>
<dbReference type="GO" id="GO:0016791">
    <property type="term" value="F:phosphatase activity"/>
    <property type="evidence" value="ECO:0007669"/>
    <property type="project" value="TreeGrafter"/>
</dbReference>
<dbReference type="NCBIfam" id="TIGR01509">
    <property type="entry name" value="HAD-SF-IA-v3"/>
    <property type="match status" value="1"/>
</dbReference>
<dbReference type="PANTHER" id="PTHR18901:SF38">
    <property type="entry name" value="PSEUDOURIDINE-5'-PHOSPHATASE"/>
    <property type="match status" value="1"/>
</dbReference>
<dbReference type="Pfam" id="PF13419">
    <property type="entry name" value="HAD_2"/>
    <property type="match status" value="1"/>
</dbReference>